<sequence length="43" mass="4812">MRLSRGHAMGGDKKEESANVGRMSQAVKKMFSSEDKDKKRDGQ</sequence>
<name>A0A0A7GG61_GEOAI</name>
<reference evidence="2 3" key="1">
    <citation type="journal article" date="2015" name="Appl. Environ. Microbiol.">
        <title>The Geoglobus acetivorans genome: Fe(III) reduction, acetate utilization, autotrophic growth, and degradation of aromatic compounds in a hyperthermophilic archaeon.</title>
        <authorList>
            <person name="Mardanov A.V."/>
            <person name="Slododkina G.B."/>
            <person name="Slobodkin A.I."/>
            <person name="Beletsky A.V."/>
            <person name="Gavrilov S.N."/>
            <person name="Kublanov I.V."/>
            <person name="Bonch-Osmolovskaya E.A."/>
            <person name="Skryabin K.G."/>
            <person name="Ravin N.V."/>
        </authorList>
    </citation>
    <scope>NUCLEOTIDE SEQUENCE [LARGE SCALE GENOMIC DNA]</scope>
    <source>
        <strain evidence="2 3">SBH6</strain>
    </source>
</reference>
<protein>
    <submittedName>
        <fullName evidence="2">Uncharacterized protein</fullName>
    </submittedName>
</protein>
<dbReference type="HOGENOM" id="CLU_3227670_0_0_2"/>
<feature type="compositionally biased region" description="Basic and acidic residues" evidence="1">
    <location>
        <begin position="31"/>
        <end position="43"/>
    </location>
</feature>
<evidence type="ECO:0000313" key="2">
    <source>
        <dbReference type="EMBL" id="AIY89946.1"/>
    </source>
</evidence>
<gene>
    <name evidence="2" type="ORF">GACE_0899</name>
</gene>
<evidence type="ECO:0000256" key="1">
    <source>
        <dbReference type="SAM" id="MobiDB-lite"/>
    </source>
</evidence>
<dbReference type="EMBL" id="CP009552">
    <property type="protein sequence ID" value="AIY89946.1"/>
    <property type="molecule type" value="Genomic_DNA"/>
</dbReference>
<dbReference type="Proteomes" id="UP000030624">
    <property type="component" value="Chromosome"/>
</dbReference>
<dbReference type="KEGG" id="gac:GACE_0899"/>
<accession>A0A0A7GG61</accession>
<proteinExistence type="predicted"/>
<dbReference type="AlphaFoldDB" id="A0A0A7GG61"/>
<organism evidence="2 3">
    <name type="scientific">Geoglobus acetivorans</name>
    <dbReference type="NCBI Taxonomy" id="565033"/>
    <lineage>
        <taxon>Archaea</taxon>
        <taxon>Methanobacteriati</taxon>
        <taxon>Methanobacteriota</taxon>
        <taxon>Archaeoglobi</taxon>
        <taxon>Archaeoglobales</taxon>
        <taxon>Archaeoglobaceae</taxon>
        <taxon>Geoglobus</taxon>
    </lineage>
</organism>
<feature type="region of interest" description="Disordered" evidence="1">
    <location>
        <begin position="1"/>
        <end position="43"/>
    </location>
</feature>
<evidence type="ECO:0000313" key="3">
    <source>
        <dbReference type="Proteomes" id="UP000030624"/>
    </source>
</evidence>